<evidence type="ECO:0000313" key="2">
    <source>
        <dbReference type="Proteomes" id="UP000008136"/>
    </source>
</evidence>
<dbReference type="HOGENOM" id="CLU_121823_6_1_2"/>
<organism evidence="1 2">
    <name type="scientific">Archaeoglobus veneficus (strain DSM 11195 / SNP6)</name>
    <dbReference type="NCBI Taxonomy" id="693661"/>
    <lineage>
        <taxon>Archaea</taxon>
        <taxon>Methanobacteriati</taxon>
        <taxon>Methanobacteriota</taxon>
        <taxon>Archaeoglobi</taxon>
        <taxon>Archaeoglobales</taxon>
        <taxon>Archaeoglobaceae</taxon>
        <taxon>Archaeoglobus</taxon>
    </lineage>
</organism>
<proteinExistence type="predicted"/>
<dbReference type="AlphaFoldDB" id="F2KQ86"/>
<dbReference type="eggNOG" id="arCOG03403">
    <property type="taxonomic scope" value="Archaea"/>
</dbReference>
<reference evidence="1 2" key="1">
    <citation type="submission" date="2011-03" db="EMBL/GenBank/DDBJ databases">
        <title>The complete genome of Archaeoglobus veneficus SNP6.</title>
        <authorList>
            <consortium name="US DOE Joint Genome Institute (JGI-PGF)"/>
            <person name="Lucas S."/>
            <person name="Copeland A."/>
            <person name="Lapidus A."/>
            <person name="Bruce D."/>
            <person name="Goodwin L."/>
            <person name="Pitluck S."/>
            <person name="Kyrpides N."/>
            <person name="Mavromatis K."/>
            <person name="Pagani I."/>
            <person name="Ivanova N."/>
            <person name="Mikhailova N."/>
            <person name="Lu M."/>
            <person name="Detter J.C."/>
            <person name="Tapia R."/>
            <person name="Han C."/>
            <person name="Land M."/>
            <person name="Hauser L."/>
            <person name="Markowitz V."/>
            <person name="Cheng J.-F."/>
            <person name="Hugenholtz P."/>
            <person name="Woyke T."/>
            <person name="Wu D."/>
            <person name="Spring S."/>
            <person name="Brambilla E."/>
            <person name="Klenk H.-P."/>
            <person name="Eisen J.A."/>
        </authorList>
    </citation>
    <scope>NUCLEOTIDE SEQUENCE [LARGE SCALE GENOMIC DNA]</scope>
    <source>
        <strain>SNP6</strain>
    </source>
</reference>
<dbReference type="OrthoDB" id="90963at2157"/>
<sequence>MKGKIVLVPFPFTDLTAAKLRPALVVHEGERDVLVAFISSKIPDTPSDGDVVVRMGHPEFKLTGLKVDSVIKLDKVATILKELVIGELGEVGQTLKS</sequence>
<evidence type="ECO:0008006" key="3">
    <source>
        <dbReference type="Google" id="ProtNLM"/>
    </source>
</evidence>
<dbReference type="Pfam" id="PF02452">
    <property type="entry name" value="PemK_toxin"/>
    <property type="match status" value="1"/>
</dbReference>
<dbReference type="KEGG" id="ave:Arcve_0490"/>
<keyword evidence="2" id="KW-1185">Reference proteome</keyword>
<dbReference type="EMBL" id="CP002588">
    <property type="protein sequence ID" value="AEA46519.1"/>
    <property type="molecule type" value="Genomic_DNA"/>
</dbReference>
<dbReference type="SUPFAM" id="SSF50118">
    <property type="entry name" value="Cell growth inhibitor/plasmid maintenance toxic component"/>
    <property type="match status" value="1"/>
</dbReference>
<protein>
    <recommendedName>
        <fullName evidence="3">Type II toxin-antitoxin system PemK/MazF family toxin</fullName>
    </recommendedName>
</protein>
<dbReference type="STRING" id="693661.Arcve_0490"/>
<dbReference type="InterPro" id="IPR003477">
    <property type="entry name" value="PemK-like"/>
</dbReference>
<dbReference type="GO" id="GO:0003677">
    <property type="term" value="F:DNA binding"/>
    <property type="evidence" value="ECO:0007669"/>
    <property type="project" value="InterPro"/>
</dbReference>
<dbReference type="Gene3D" id="2.30.30.110">
    <property type="match status" value="1"/>
</dbReference>
<gene>
    <name evidence="1" type="ordered locus">Arcve_0490</name>
</gene>
<evidence type="ECO:0000313" key="1">
    <source>
        <dbReference type="EMBL" id="AEA46519.1"/>
    </source>
</evidence>
<dbReference type="Proteomes" id="UP000008136">
    <property type="component" value="Chromosome"/>
</dbReference>
<dbReference type="InterPro" id="IPR011067">
    <property type="entry name" value="Plasmid_toxin/cell-grow_inhib"/>
</dbReference>
<name>F2KQ86_ARCVS</name>
<accession>F2KQ86</accession>